<proteinExistence type="predicted"/>
<reference evidence="5 6" key="1">
    <citation type="submission" date="2020-06" db="EMBL/GenBank/DDBJ databases">
        <title>Genome sequence of 2 isolates from Red Sea Mangroves.</title>
        <authorList>
            <person name="Sefrji F."/>
            <person name="Michoud G."/>
            <person name="Merlino G."/>
            <person name="Daffonchio D."/>
        </authorList>
    </citation>
    <scope>NUCLEOTIDE SEQUENCE [LARGE SCALE GENOMIC DNA]</scope>
    <source>
        <strain evidence="5 6">R1DC25</strain>
    </source>
</reference>
<keyword evidence="2" id="KW-0238">DNA-binding</keyword>
<dbReference type="Gene3D" id="1.10.10.10">
    <property type="entry name" value="Winged helix-like DNA-binding domain superfamily/Winged helix DNA-binding domain"/>
    <property type="match status" value="1"/>
</dbReference>
<dbReference type="Pfam" id="PF00392">
    <property type="entry name" value="GntR"/>
    <property type="match status" value="1"/>
</dbReference>
<dbReference type="SMART" id="SM00895">
    <property type="entry name" value="FCD"/>
    <property type="match status" value="1"/>
</dbReference>
<keyword evidence="3" id="KW-0804">Transcription</keyword>
<dbReference type="Gene3D" id="1.20.120.530">
    <property type="entry name" value="GntR ligand-binding domain-like"/>
    <property type="match status" value="1"/>
</dbReference>
<evidence type="ECO:0000313" key="6">
    <source>
        <dbReference type="Proteomes" id="UP000593594"/>
    </source>
</evidence>
<keyword evidence="6" id="KW-1185">Reference proteome</keyword>
<dbReference type="SMART" id="SM00345">
    <property type="entry name" value="HTH_GNTR"/>
    <property type="match status" value="1"/>
</dbReference>
<dbReference type="PROSITE" id="PS50949">
    <property type="entry name" value="HTH_GNTR"/>
    <property type="match status" value="1"/>
</dbReference>
<feature type="domain" description="HTH gntR-type" evidence="4">
    <location>
        <begin position="25"/>
        <end position="92"/>
    </location>
</feature>
<dbReference type="InterPro" id="IPR036390">
    <property type="entry name" value="WH_DNA-bd_sf"/>
</dbReference>
<dbReference type="KEGG" id="kmn:HW532_16320"/>
<organism evidence="5 6">
    <name type="scientific">Kaustia mangrovi</name>
    <dbReference type="NCBI Taxonomy" id="2593653"/>
    <lineage>
        <taxon>Bacteria</taxon>
        <taxon>Pseudomonadati</taxon>
        <taxon>Pseudomonadota</taxon>
        <taxon>Alphaproteobacteria</taxon>
        <taxon>Hyphomicrobiales</taxon>
        <taxon>Parvibaculaceae</taxon>
        <taxon>Kaustia</taxon>
    </lineage>
</organism>
<dbReference type="InterPro" id="IPR036388">
    <property type="entry name" value="WH-like_DNA-bd_sf"/>
</dbReference>
<dbReference type="SUPFAM" id="SSF46785">
    <property type="entry name" value="Winged helix' DNA-binding domain"/>
    <property type="match status" value="1"/>
</dbReference>
<dbReference type="Pfam" id="PF07729">
    <property type="entry name" value="FCD"/>
    <property type="match status" value="1"/>
</dbReference>
<dbReference type="AlphaFoldDB" id="A0A7S8C6I2"/>
<accession>A0A7S8C6I2</accession>
<evidence type="ECO:0000256" key="1">
    <source>
        <dbReference type="ARBA" id="ARBA00023015"/>
    </source>
</evidence>
<dbReference type="SUPFAM" id="SSF48008">
    <property type="entry name" value="GntR ligand-binding domain-like"/>
    <property type="match status" value="1"/>
</dbReference>
<dbReference type="PANTHER" id="PTHR43537:SF5">
    <property type="entry name" value="UXU OPERON TRANSCRIPTIONAL REGULATOR"/>
    <property type="match status" value="1"/>
</dbReference>
<dbReference type="InterPro" id="IPR008920">
    <property type="entry name" value="TF_FadR/GntR_C"/>
</dbReference>
<name>A0A7S8C6I2_9HYPH</name>
<evidence type="ECO:0000259" key="4">
    <source>
        <dbReference type="PROSITE" id="PS50949"/>
    </source>
</evidence>
<sequence>MLSSADISSPGKQERIQEGVVETQVSRAHTAYLVLEGKIVTLELRPGSSITEKQLIELVGLGRTPVREAIQRLSWEGLIEVVPRSGVKIADIRPEDYSRVMEPRVALEPLLARKAARFADAMHRARLAECADSMMAAAKARDMAGFLQADKDFDETLDRACENPFLTKVLAPLQTHARRFWVRFSAEGGPEASAMRHVKVMKAIQVQDEEAAGLAMAELMDYLSSIAASLMR</sequence>
<keyword evidence="1" id="KW-0805">Transcription regulation</keyword>
<dbReference type="GO" id="GO:0003700">
    <property type="term" value="F:DNA-binding transcription factor activity"/>
    <property type="evidence" value="ECO:0007669"/>
    <property type="project" value="InterPro"/>
</dbReference>
<dbReference type="InterPro" id="IPR011711">
    <property type="entry name" value="GntR_C"/>
</dbReference>
<dbReference type="PANTHER" id="PTHR43537">
    <property type="entry name" value="TRANSCRIPTIONAL REGULATOR, GNTR FAMILY"/>
    <property type="match status" value="1"/>
</dbReference>
<dbReference type="InterPro" id="IPR000524">
    <property type="entry name" value="Tscrpt_reg_HTH_GntR"/>
</dbReference>
<evidence type="ECO:0000256" key="2">
    <source>
        <dbReference type="ARBA" id="ARBA00023125"/>
    </source>
</evidence>
<protein>
    <submittedName>
        <fullName evidence="5">GntR family transcriptional regulator</fullName>
    </submittedName>
</protein>
<gene>
    <name evidence="5" type="ORF">HW532_16320</name>
</gene>
<dbReference type="EMBL" id="CP058214">
    <property type="protein sequence ID" value="QPC44119.1"/>
    <property type="molecule type" value="Genomic_DNA"/>
</dbReference>
<dbReference type="Proteomes" id="UP000593594">
    <property type="component" value="Chromosome"/>
</dbReference>
<evidence type="ECO:0000256" key="3">
    <source>
        <dbReference type="ARBA" id="ARBA00023163"/>
    </source>
</evidence>
<dbReference type="GO" id="GO:0003677">
    <property type="term" value="F:DNA binding"/>
    <property type="evidence" value="ECO:0007669"/>
    <property type="project" value="UniProtKB-KW"/>
</dbReference>
<evidence type="ECO:0000313" key="5">
    <source>
        <dbReference type="EMBL" id="QPC44119.1"/>
    </source>
</evidence>